<dbReference type="AlphaFoldDB" id="A0ABD6DY04"/>
<comment type="caution">
    <text evidence="1">The sequence shown here is derived from an EMBL/GenBank/DDBJ whole genome shotgun (WGS) entry which is preliminary data.</text>
</comment>
<evidence type="ECO:0000313" key="1">
    <source>
        <dbReference type="EMBL" id="MFD1687153.1"/>
    </source>
</evidence>
<dbReference type="RefSeq" id="WP_256309293.1">
    <property type="nucleotide sequence ID" value="NZ_JANHAW010000005.1"/>
</dbReference>
<gene>
    <name evidence="1" type="ORF">ACFSAS_16250</name>
</gene>
<name>A0ABD6DY04_9EURY</name>
<protein>
    <submittedName>
        <fullName evidence="1">Uncharacterized protein</fullName>
    </submittedName>
</protein>
<keyword evidence="2" id="KW-1185">Reference proteome</keyword>
<accession>A0ABD6DY04</accession>
<dbReference type="Proteomes" id="UP001597092">
    <property type="component" value="Unassembled WGS sequence"/>
</dbReference>
<sequence length="45" mass="4635">MVSIVLDIVAEQDTVGVRVVDAQLAFVAIVNVGAGEGEDEPPRVG</sequence>
<evidence type="ECO:0000313" key="2">
    <source>
        <dbReference type="Proteomes" id="UP001597092"/>
    </source>
</evidence>
<proteinExistence type="predicted"/>
<reference evidence="1 2" key="1">
    <citation type="journal article" date="2019" name="Int. J. Syst. Evol. Microbiol.">
        <title>The Global Catalogue of Microorganisms (GCM) 10K type strain sequencing project: providing services to taxonomists for standard genome sequencing and annotation.</title>
        <authorList>
            <consortium name="The Broad Institute Genomics Platform"/>
            <consortium name="The Broad Institute Genome Sequencing Center for Infectious Disease"/>
            <person name="Wu L."/>
            <person name="Ma J."/>
        </authorList>
    </citation>
    <scope>NUCLEOTIDE SEQUENCE [LARGE SCALE GENOMIC DNA]</scope>
    <source>
        <strain evidence="1 2">CGMCC 1.10387</strain>
    </source>
</reference>
<dbReference type="EMBL" id="JBHUDP010000008">
    <property type="protein sequence ID" value="MFD1687153.1"/>
    <property type="molecule type" value="Genomic_DNA"/>
</dbReference>
<organism evidence="1 2">
    <name type="scientific">Halobellus litoreus</name>
    <dbReference type="NCBI Taxonomy" id="755310"/>
    <lineage>
        <taxon>Archaea</taxon>
        <taxon>Methanobacteriati</taxon>
        <taxon>Methanobacteriota</taxon>
        <taxon>Stenosarchaea group</taxon>
        <taxon>Halobacteria</taxon>
        <taxon>Halobacteriales</taxon>
        <taxon>Haloferacaceae</taxon>
        <taxon>Halobellus</taxon>
    </lineage>
</organism>